<feature type="compositionally biased region" description="Acidic residues" evidence="2">
    <location>
        <begin position="1"/>
        <end position="24"/>
    </location>
</feature>
<accession>A3CFR1</accession>
<dbReference type="Proteomes" id="UP000007752">
    <property type="component" value="Chromosome 12"/>
</dbReference>
<protein>
    <submittedName>
        <fullName evidence="3">Uncharacterized protein</fullName>
    </submittedName>
</protein>
<organism evidence="3">
    <name type="scientific">Oryza sativa subsp. japonica</name>
    <name type="common">Rice</name>
    <dbReference type="NCBI Taxonomy" id="39947"/>
    <lineage>
        <taxon>Eukaryota</taxon>
        <taxon>Viridiplantae</taxon>
        <taxon>Streptophyta</taxon>
        <taxon>Embryophyta</taxon>
        <taxon>Tracheophyta</taxon>
        <taxon>Spermatophyta</taxon>
        <taxon>Magnoliopsida</taxon>
        <taxon>Liliopsida</taxon>
        <taxon>Poales</taxon>
        <taxon>Poaceae</taxon>
        <taxon>BOP clade</taxon>
        <taxon>Oryzoideae</taxon>
        <taxon>Oryzeae</taxon>
        <taxon>Oryzinae</taxon>
        <taxon>Oryza</taxon>
        <taxon>Oryza sativa</taxon>
    </lineage>
</organism>
<feature type="coiled-coil region" evidence="1">
    <location>
        <begin position="172"/>
        <end position="255"/>
    </location>
</feature>
<reference evidence="3" key="1">
    <citation type="journal article" date="2005" name="PLoS Biol.">
        <title>The genomes of Oryza sativa: a history of duplications.</title>
        <authorList>
            <person name="Yu J."/>
            <person name="Wang J."/>
            <person name="Lin W."/>
            <person name="Li S."/>
            <person name="Li H."/>
            <person name="Zhou J."/>
            <person name="Ni P."/>
            <person name="Dong W."/>
            <person name="Hu S."/>
            <person name="Zeng C."/>
            <person name="Zhang J."/>
            <person name="Zhang Y."/>
            <person name="Li R."/>
            <person name="Xu Z."/>
            <person name="Li S."/>
            <person name="Li X."/>
            <person name="Zheng H."/>
            <person name="Cong L."/>
            <person name="Lin L."/>
            <person name="Yin J."/>
            <person name="Geng J."/>
            <person name="Li G."/>
            <person name="Shi J."/>
            <person name="Liu J."/>
            <person name="Lv H."/>
            <person name="Li J."/>
            <person name="Wang J."/>
            <person name="Deng Y."/>
            <person name="Ran L."/>
            <person name="Shi X."/>
            <person name="Wang X."/>
            <person name="Wu Q."/>
            <person name="Li C."/>
            <person name="Ren X."/>
            <person name="Wang J."/>
            <person name="Wang X."/>
            <person name="Li D."/>
            <person name="Liu D."/>
            <person name="Zhang X."/>
            <person name="Ji Z."/>
            <person name="Zhao W."/>
            <person name="Sun Y."/>
            <person name="Zhang Z."/>
            <person name="Bao J."/>
            <person name="Han Y."/>
            <person name="Dong L."/>
            <person name="Ji J."/>
            <person name="Chen P."/>
            <person name="Wu S."/>
            <person name="Liu J."/>
            <person name="Xiao Y."/>
            <person name="Bu D."/>
            <person name="Tan J."/>
            <person name="Yang L."/>
            <person name="Ye C."/>
            <person name="Zhang J."/>
            <person name="Xu J."/>
            <person name="Zhou Y."/>
            <person name="Yu Y."/>
            <person name="Zhang B."/>
            <person name="Zhuang S."/>
            <person name="Wei H."/>
            <person name="Liu B."/>
            <person name="Lei M."/>
            <person name="Yu H."/>
            <person name="Li Y."/>
            <person name="Xu H."/>
            <person name="Wei S."/>
            <person name="He X."/>
            <person name="Fang L."/>
            <person name="Zhang Z."/>
            <person name="Zhang Y."/>
            <person name="Huang X."/>
            <person name="Su Z."/>
            <person name="Tong W."/>
            <person name="Li J."/>
            <person name="Tong Z."/>
            <person name="Li S."/>
            <person name="Ye J."/>
            <person name="Wang L."/>
            <person name="Fang L."/>
            <person name="Lei T."/>
            <person name="Chen C."/>
            <person name="Chen H."/>
            <person name="Xu Z."/>
            <person name="Li H."/>
            <person name="Huang H."/>
            <person name="Zhang F."/>
            <person name="Xu H."/>
            <person name="Li N."/>
            <person name="Zhao C."/>
            <person name="Li S."/>
            <person name="Dong L."/>
            <person name="Huang Y."/>
            <person name="Li L."/>
            <person name="Xi Y."/>
            <person name="Qi Q."/>
            <person name="Li W."/>
            <person name="Zhang B."/>
            <person name="Hu W."/>
            <person name="Zhang Y."/>
            <person name="Tian X."/>
            <person name="Jiao Y."/>
            <person name="Liang X."/>
            <person name="Jin J."/>
            <person name="Gao L."/>
            <person name="Zheng W."/>
            <person name="Hao B."/>
            <person name="Liu S."/>
            <person name="Wang W."/>
            <person name="Yuan L."/>
            <person name="Cao M."/>
            <person name="McDermott J."/>
            <person name="Samudrala R."/>
            <person name="Wang J."/>
            <person name="Wong G.K."/>
            <person name="Yang H."/>
        </authorList>
    </citation>
    <scope>NUCLEOTIDE SEQUENCE [LARGE SCALE GENOMIC DNA]</scope>
</reference>
<sequence>MGQLLDDGESDSSGECSDDSDSSESSEHAHSAPSVQETSSRKLKRKKILSNSPVYSSLKKVRIAIDSDDEDDNILSYELPAVDKMVEVETGNTSVANSPPIVIDNLFVPFDVLASMANEVEKDVHVDSVDVDMSLASPVRVENVLEVANLNAQPEKNLADDRGDRTKVCRDIDRLQEEKKFSSECIRRLRAEKAEAFGDNQKLLARQKELEKFVLGHQEVSRERAISEDKLKARISDLEKEKKQLKFARQAEEEKTASYWQRSATTLQELQSYWQGSQETWSRACAV</sequence>
<keyword evidence="1" id="KW-0175">Coiled coil</keyword>
<evidence type="ECO:0000256" key="1">
    <source>
        <dbReference type="SAM" id="Coils"/>
    </source>
</evidence>
<proteinExistence type="predicted"/>
<dbReference type="EMBL" id="CM000149">
    <property type="protein sequence ID" value="EAZ19924.1"/>
    <property type="molecule type" value="Genomic_DNA"/>
</dbReference>
<name>A3CFR1_ORYSJ</name>
<dbReference type="AlphaFoldDB" id="A3CFR1"/>
<evidence type="ECO:0000313" key="3">
    <source>
        <dbReference type="EMBL" id="EAZ19924.1"/>
    </source>
</evidence>
<feature type="region of interest" description="Disordered" evidence="2">
    <location>
        <begin position="1"/>
        <end position="46"/>
    </location>
</feature>
<gene>
    <name evidence="3" type="ORF">OsJ_35518</name>
</gene>
<evidence type="ECO:0000256" key="2">
    <source>
        <dbReference type="SAM" id="MobiDB-lite"/>
    </source>
</evidence>
<reference evidence="3" key="2">
    <citation type="submission" date="2008-12" db="EMBL/GenBank/DDBJ databases">
        <title>Improved gene annotation of the rice (Oryza sativa) genomes.</title>
        <authorList>
            <person name="Wang J."/>
            <person name="Li R."/>
            <person name="Fan W."/>
            <person name="Huang Q."/>
            <person name="Zhang J."/>
            <person name="Zhou Y."/>
            <person name="Hu Y."/>
            <person name="Zi S."/>
            <person name="Li J."/>
            <person name="Ni P."/>
            <person name="Zheng H."/>
            <person name="Zhang Y."/>
            <person name="Zhao M."/>
            <person name="Hao Q."/>
            <person name="McDermott J."/>
            <person name="Samudrala R."/>
            <person name="Kristiansen K."/>
            <person name="Wong G.K.-S."/>
        </authorList>
    </citation>
    <scope>NUCLEOTIDE SEQUENCE</scope>
</reference>